<keyword evidence="1" id="KW-0472">Membrane</keyword>
<name>A0ABS1HR46_9BACT</name>
<reference evidence="2 3" key="1">
    <citation type="submission" date="2021-01" db="EMBL/GenBank/DDBJ databases">
        <title>Carboxyliciviraga sp.nov., isolated from coastal sediments.</title>
        <authorList>
            <person name="Lu D."/>
            <person name="Zhang T."/>
        </authorList>
    </citation>
    <scope>NUCLEOTIDE SEQUENCE [LARGE SCALE GENOMIC DNA]</scope>
    <source>
        <strain evidence="2 3">N1Y132</strain>
    </source>
</reference>
<dbReference type="RefSeq" id="WP_200466937.1">
    <property type="nucleotide sequence ID" value="NZ_JAENRR010000087.1"/>
</dbReference>
<keyword evidence="1" id="KW-0812">Transmembrane</keyword>
<keyword evidence="3" id="KW-1185">Reference proteome</keyword>
<organism evidence="2 3">
    <name type="scientific">Carboxylicivirga marina</name>
    <dbReference type="NCBI Taxonomy" id="2800988"/>
    <lineage>
        <taxon>Bacteria</taxon>
        <taxon>Pseudomonadati</taxon>
        <taxon>Bacteroidota</taxon>
        <taxon>Bacteroidia</taxon>
        <taxon>Marinilabiliales</taxon>
        <taxon>Marinilabiliaceae</taxon>
        <taxon>Carboxylicivirga</taxon>
    </lineage>
</organism>
<feature type="transmembrane region" description="Helical" evidence="1">
    <location>
        <begin position="253"/>
        <end position="272"/>
    </location>
</feature>
<protein>
    <recommendedName>
        <fullName evidence="4">Apea-like HEPN domain-containing protein</fullName>
    </recommendedName>
</protein>
<sequence length="305" mass="36100">MTYSKKRIEYNNKWPDKVIMFSGQEAFINLLNEKDIQNILCPIQLPLINDFQFQRLLSFKIDIYEQLPQRPDIAFDLAWRTFEAYATYFSKKGNWNTTKSWKILNKVSEDILENQYNQSDDLNDAFEELVKSIPLQAAEFLIKRLFEHEPASIKSQQTQIIDRVKDSMGNELFNAIQNKYGELTPADQRKAGMLLQIILSGKEIDLNGVKFRLDRISIAKLVINGILYTYRNERFHGDSFSPFKSSKTQIKTYAHSYYLLISTYFFISQLIYKHFPELFDLDLIANQLRENTIRYNQVFEKYKKR</sequence>
<keyword evidence="1" id="KW-1133">Transmembrane helix</keyword>
<proteinExistence type="predicted"/>
<dbReference type="Proteomes" id="UP000605676">
    <property type="component" value="Unassembled WGS sequence"/>
</dbReference>
<evidence type="ECO:0000313" key="2">
    <source>
        <dbReference type="EMBL" id="MBK3519718.1"/>
    </source>
</evidence>
<dbReference type="EMBL" id="JAENRR010000087">
    <property type="protein sequence ID" value="MBK3519718.1"/>
    <property type="molecule type" value="Genomic_DNA"/>
</dbReference>
<comment type="caution">
    <text evidence="2">The sequence shown here is derived from an EMBL/GenBank/DDBJ whole genome shotgun (WGS) entry which is preliminary data.</text>
</comment>
<accession>A0ABS1HR46</accession>
<gene>
    <name evidence="2" type="ORF">JIV24_20425</name>
</gene>
<evidence type="ECO:0000256" key="1">
    <source>
        <dbReference type="SAM" id="Phobius"/>
    </source>
</evidence>
<evidence type="ECO:0000313" key="3">
    <source>
        <dbReference type="Proteomes" id="UP000605676"/>
    </source>
</evidence>
<evidence type="ECO:0008006" key="4">
    <source>
        <dbReference type="Google" id="ProtNLM"/>
    </source>
</evidence>